<sequence length="229" mass="26772">MMENDVYIESVELALNVLDGYDVRGKKISVQRAEFQMRGEYNPALKPRMKKQEKEKMKKIQEKLFDWRPEKMRGERAKHERTVIIKNLFEPELFDREVQLILEYQNDLREECGKCGTVRKVVVYDRHPEGIAQITMGDAEEADLVIQLMNGRFFGQRKLSAEAWDGKTKYKIDESEADKNERLAKWQNYLETEDAKKELAERNQQMDGDGTKEESSKSGKPEIDLSCAK</sequence>
<evidence type="ECO:0000313" key="10">
    <source>
        <dbReference type="Proteomes" id="UP000183832"/>
    </source>
</evidence>
<feature type="domain" description="RRM" evidence="8">
    <location>
        <begin position="81"/>
        <end position="166"/>
    </location>
</feature>
<protein>
    <submittedName>
        <fullName evidence="9">CLUMA_CG009530, isoform A</fullName>
    </submittedName>
</protein>
<dbReference type="GO" id="GO:0005684">
    <property type="term" value="C:U2-type spliceosomal complex"/>
    <property type="evidence" value="ECO:0007669"/>
    <property type="project" value="TreeGrafter"/>
</dbReference>
<keyword evidence="10" id="KW-1185">Reference proteome</keyword>
<name>A0A1J1IAV3_9DIPT</name>
<dbReference type="PROSITE" id="PS50102">
    <property type="entry name" value="RRM"/>
    <property type="match status" value="1"/>
</dbReference>
<dbReference type="GO" id="GO:0003723">
    <property type="term" value="F:RNA binding"/>
    <property type="evidence" value="ECO:0007669"/>
    <property type="project" value="UniProtKB-UniRule"/>
</dbReference>
<dbReference type="Proteomes" id="UP000183832">
    <property type="component" value="Unassembled WGS sequence"/>
</dbReference>
<dbReference type="PANTHER" id="PTHR15608:SF0">
    <property type="entry name" value="HIV TAT-SPECIFIC FACTOR 1"/>
    <property type="match status" value="1"/>
</dbReference>
<dbReference type="PANTHER" id="PTHR15608">
    <property type="entry name" value="SPLICING FACTOR U2AF-ASSOCIATED PROTEIN 2"/>
    <property type="match status" value="1"/>
</dbReference>
<dbReference type="GO" id="GO:0000398">
    <property type="term" value="P:mRNA splicing, via spliceosome"/>
    <property type="evidence" value="ECO:0007669"/>
    <property type="project" value="UniProtKB-ARBA"/>
</dbReference>
<accession>A0A1J1IAV3</accession>
<dbReference type="Pfam" id="PF00076">
    <property type="entry name" value="RRM_1"/>
    <property type="match status" value="1"/>
</dbReference>
<dbReference type="OrthoDB" id="10258585at2759"/>
<dbReference type="Gene3D" id="3.30.70.330">
    <property type="match status" value="1"/>
</dbReference>
<evidence type="ECO:0000256" key="5">
    <source>
        <dbReference type="ARBA" id="ARBA00023187"/>
    </source>
</evidence>
<keyword evidence="4 6" id="KW-0694">RNA-binding</keyword>
<keyword evidence="2" id="KW-0507">mRNA processing</keyword>
<proteinExistence type="inferred from homology"/>
<dbReference type="SUPFAM" id="SSF54928">
    <property type="entry name" value="RNA-binding domain, RBD"/>
    <property type="match status" value="1"/>
</dbReference>
<comment type="similarity">
    <text evidence="1">Belongs to the HTATSF1 family.</text>
</comment>
<reference evidence="9 10" key="1">
    <citation type="submission" date="2015-04" db="EMBL/GenBank/DDBJ databases">
        <authorList>
            <person name="Syromyatnikov M.Y."/>
            <person name="Popov V.N."/>
        </authorList>
    </citation>
    <scope>NUCLEOTIDE SEQUENCE [LARGE SCALE GENOMIC DNA]</scope>
</reference>
<evidence type="ECO:0000256" key="2">
    <source>
        <dbReference type="ARBA" id="ARBA00022664"/>
    </source>
</evidence>
<dbReference type="InterPro" id="IPR035979">
    <property type="entry name" value="RBD_domain_sf"/>
</dbReference>
<evidence type="ECO:0000256" key="6">
    <source>
        <dbReference type="PROSITE-ProRule" id="PRU00176"/>
    </source>
</evidence>
<dbReference type="InterPro" id="IPR000504">
    <property type="entry name" value="RRM_dom"/>
</dbReference>
<dbReference type="InterPro" id="IPR012677">
    <property type="entry name" value="Nucleotide-bd_a/b_plait_sf"/>
</dbReference>
<evidence type="ECO:0000256" key="3">
    <source>
        <dbReference type="ARBA" id="ARBA00022737"/>
    </source>
</evidence>
<dbReference type="AlphaFoldDB" id="A0A1J1IAV3"/>
<dbReference type="STRING" id="568069.A0A1J1IAV3"/>
<keyword evidence="5" id="KW-0508">mRNA splicing</keyword>
<dbReference type="GO" id="GO:0005686">
    <property type="term" value="C:U2 snRNP"/>
    <property type="evidence" value="ECO:0007669"/>
    <property type="project" value="TreeGrafter"/>
</dbReference>
<dbReference type="InterPro" id="IPR034393">
    <property type="entry name" value="TatSF1-like"/>
</dbReference>
<evidence type="ECO:0000256" key="7">
    <source>
        <dbReference type="SAM" id="MobiDB-lite"/>
    </source>
</evidence>
<evidence type="ECO:0000313" key="9">
    <source>
        <dbReference type="EMBL" id="CRK96094.1"/>
    </source>
</evidence>
<evidence type="ECO:0000259" key="8">
    <source>
        <dbReference type="PROSITE" id="PS50102"/>
    </source>
</evidence>
<organism evidence="9 10">
    <name type="scientific">Clunio marinus</name>
    <dbReference type="NCBI Taxonomy" id="568069"/>
    <lineage>
        <taxon>Eukaryota</taxon>
        <taxon>Metazoa</taxon>
        <taxon>Ecdysozoa</taxon>
        <taxon>Arthropoda</taxon>
        <taxon>Hexapoda</taxon>
        <taxon>Insecta</taxon>
        <taxon>Pterygota</taxon>
        <taxon>Neoptera</taxon>
        <taxon>Endopterygota</taxon>
        <taxon>Diptera</taxon>
        <taxon>Nematocera</taxon>
        <taxon>Chironomoidea</taxon>
        <taxon>Chironomidae</taxon>
        <taxon>Clunio</taxon>
    </lineage>
</organism>
<dbReference type="CDD" id="cd12282">
    <property type="entry name" value="RRM2_TatSF1_like"/>
    <property type="match status" value="1"/>
</dbReference>
<keyword evidence="3" id="KW-0677">Repeat</keyword>
<feature type="region of interest" description="Disordered" evidence="7">
    <location>
        <begin position="194"/>
        <end position="229"/>
    </location>
</feature>
<gene>
    <name evidence="9" type="ORF">CLUMA_CG009530</name>
</gene>
<evidence type="ECO:0000256" key="1">
    <source>
        <dbReference type="ARBA" id="ARBA00007747"/>
    </source>
</evidence>
<evidence type="ECO:0000256" key="4">
    <source>
        <dbReference type="ARBA" id="ARBA00022884"/>
    </source>
</evidence>
<dbReference type="FunFam" id="3.30.70.330:FF:000105">
    <property type="entry name" value="HIV Tat-specific factor 1 homolog"/>
    <property type="match status" value="1"/>
</dbReference>
<dbReference type="EMBL" id="CVRI01000043">
    <property type="protein sequence ID" value="CRK96094.1"/>
    <property type="molecule type" value="Genomic_DNA"/>
</dbReference>
<feature type="compositionally biased region" description="Basic and acidic residues" evidence="7">
    <location>
        <begin position="209"/>
        <end position="223"/>
    </location>
</feature>